<name>A0A5C6NNS9_9TELE</name>
<sequence>MDRSALEYANHMGAFAIDGYISSHFYPPHGQQPKKRKPDFLLPSYFFQLIRRDPQAYPDQSRDIVSPTCPGSFRGPPTGETCPEHLTREASREHPNEMPKSPHLAPLNVEEQRLYSKLLPDGRASHPISKGEPSHPTEEAHFGYL</sequence>
<evidence type="ECO:0000256" key="1">
    <source>
        <dbReference type="SAM" id="MobiDB-lite"/>
    </source>
</evidence>
<keyword evidence="3" id="KW-1185">Reference proteome</keyword>
<dbReference type="Proteomes" id="UP000324091">
    <property type="component" value="Chromosome 19"/>
</dbReference>
<gene>
    <name evidence="2" type="ORF">D4764_19G0000890</name>
</gene>
<feature type="compositionally biased region" description="Basic and acidic residues" evidence="1">
    <location>
        <begin position="132"/>
        <end position="145"/>
    </location>
</feature>
<comment type="caution">
    <text evidence="2">The sequence shown here is derived from an EMBL/GenBank/DDBJ whole genome shotgun (WGS) entry which is preliminary data.</text>
</comment>
<feature type="compositionally biased region" description="Basic and acidic residues" evidence="1">
    <location>
        <begin position="82"/>
        <end position="97"/>
    </location>
</feature>
<proteinExistence type="predicted"/>
<feature type="region of interest" description="Disordered" evidence="1">
    <location>
        <begin position="118"/>
        <end position="145"/>
    </location>
</feature>
<organism evidence="2 3">
    <name type="scientific">Takifugu flavidus</name>
    <name type="common">sansaifugu</name>
    <dbReference type="NCBI Taxonomy" id="433684"/>
    <lineage>
        <taxon>Eukaryota</taxon>
        <taxon>Metazoa</taxon>
        <taxon>Chordata</taxon>
        <taxon>Craniata</taxon>
        <taxon>Vertebrata</taxon>
        <taxon>Euteleostomi</taxon>
        <taxon>Actinopterygii</taxon>
        <taxon>Neopterygii</taxon>
        <taxon>Teleostei</taxon>
        <taxon>Neoteleostei</taxon>
        <taxon>Acanthomorphata</taxon>
        <taxon>Eupercaria</taxon>
        <taxon>Tetraodontiformes</taxon>
        <taxon>Tetradontoidea</taxon>
        <taxon>Tetraodontidae</taxon>
        <taxon>Takifugu</taxon>
    </lineage>
</organism>
<evidence type="ECO:0000313" key="3">
    <source>
        <dbReference type="Proteomes" id="UP000324091"/>
    </source>
</evidence>
<protein>
    <submittedName>
        <fullName evidence="2">Uncharacterized protein</fullName>
    </submittedName>
</protein>
<evidence type="ECO:0000313" key="2">
    <source>
        <dbReference type="EMBL" id="TWW68291.1"/>
    </source>
</evidence>
<dbReference type="EMBL" id="RHFK02000011">
    <property type="protein sequence ID" value="TWW68291.1"/>
    <property type="molecule type" value="Genomic_DNA"/>
</dbReference>
<reference evidence="2 3" key="1">
    <citation type="submission" date="2019-04" db="EMBL/GenBank/DDBJ databases">
        <title>Chromosome genome assembly for Takifugu flavidus.</title>
        <authorList>
            <person name="Xiao S."/>
        </authorList>
    </citation>
    <scope>NUCLEOTIDE SEQUENCE [LARGE SCALE GENOMIC DNA]</scope>
    <source>
        <strain evidence="2">HTHZ2018</strain>
        <tissue evidence="2">Muscle</tissue>
    </source>
</reference>
<accession>A0A5C6NNS9</accession>
<feature type="region of interest" description="Disordered" evidence="1">
    <location>
        <begin position="57"/>
        <end position="105"/>
    </location>
</feature>
<dbReference type="AlphaFoldDB" id="A0A5C6NNS9"/>